<evidence type="ECO:0000256" key="3">
    <source>
        <dbReference type="ARBA" id="ARBA00022982"/>
    </source>
</evidence>
<feature type="domain" description="Thioredoxin" evidence="8">
    <location>
        <begin position="1"/>
        <end position="110"/>
    </location>
</feature>
<comment type="similarity">
    <text evidence="1 6">Belongs to the thioredoxin family.</text>
</comment>
<accession>A0A9X7J561</accession>
<evidence type="ECO:0000259" key="8">
    <source>
        <dbReference type="PROSITE" id="PS51352"/>
    </source>
</evidence>
<feature type="disulfide bond" description="Redox-active" evidence="7">
    <location>
        <begin position="34"/>
        <end position="37"/>
    </location>
</feature>
<dbReference type="PANTHER" id="PTHR45663">
    <property type="entry name" value="GEO12009P1"/>
    <property type="match status" value="1"/>
</dbReference>
<dbReference type="PROSITE" id="PS51352">
    <property type="entry name" value="THIOREDOXIN_2"/>
    <property type="match status" value="1"/>
</dbReference>
<keyword evidence="2" id="KW-0813">Transport</keyword>
<keyword evidence="10" id="KW-1185">Reference proteome</keyword>
<protein>
    <recommendedName>
        <fullName evidence="6">Thioredoxin</fullName>
    </recommendedName>
</protein>
<evidence type="ECO:0000256" key="7">
    <source>
        <dbReference type="PIRSR" id="PIRSR000077-4"/>
    </source>
</evidence>
<reference evidence="9 10" key="1">
    <citation type="submission" date="2018-03" db="EMBL/GenBank/DDBJ databases">
        <title>Genome sequence of Moorella stamsii DSM 26217.</title>
        <authorList>
            <person name="Poehlein A."/>
            <person name="Daniel R."/>
        </authorList>
    </citation>
    <scope>NUCLEOTIDE SEQUENCE [LARGE SCALE GENOMIC DNA]</scope>
    <source>
        <strain evidence="10">DSM 26217</strain>
    </source>
</reference>
<dbReference type="InterPro" id="IPR005746">
    <property type="entry name" value="Thioredoxin"/>
</dbReference>
<sequence>MNENPITSIGEEEFDKLTFESSTPVMVMFGAERCHVCKELLPIVEEIASDYASKMKVYWVDVDAYKDLFKRFRLRGIPQLLIFDGGEVKERLGGLHSKEEIVEVIERTIA</sequence>
<name>A0A9X7J561_9FIRM</name>
<dbReference type="RefSeq" id="WP_054937350.1">
    <property type="nucleotide sequence ID" value="NZ_PVXL01000023.1"/>
</dbReference>
<dbReference type="PANTHER" id="PTHR45663:SF11">
    <property type="entry name" value="GEO12009P1"/>
    <property type="match status" value="1"/>
</dbReference>
<keyword evidence="5 7" id="KW-0676">Redox-active center</keyword>
<evidence type="ECO:0000256" key="5">
    <source>
        <dbReference type="ARBA" id="ARBA00023284"/>
    </source>
</evidence>
<gene>
    <name evidence="9" type="ORF">MOST_07240</name>
</gene>
<evidence type="ECO:0000313" key="10">
    <source>
        <dbReference type="Proteomes" id="UP000239430"/>
    </source>
</evidence>
<dbReference type="Gene3D" id="3.40.30.10">
    <property type="entry name" value="Glutaredoxin"/>
    <property type="match status" value="1"/>
</dbReference>
<dbReference type="GO" id="GO:0005737">
    <property type="term" value="C:cytoplasm"/>
    <property type="evidence" value="ECO:0007669"/>
    <property type="project" value="TreeGrafter"/>
</dbReference>
<evidence type="ECO:0000256" key="1">
    <source>
        <dbReference type="ARBA" id="ARBA00008987"/>
    </source>
</evidence>
<dbReference type="Proteomes" id="UP000239430">
    <property type="component" value="Unassembled WGS sequence"/>
</dbReference>
<keyword evidence="4 7" id="KW-1015">Disulfide bond</keyword>
<dbReference type="CDD" id="cd02947">
    <property type="entry name" value="TRX_family"/>
    <property type="match status" value="1"/>
</dbReference>
<dbReference type="PIRSF" id="PIRSF000077">
    <property type="entry name" value="Thioredoxin"/>
    <property type="match status" value="1"/>
</dbReference>
<evidence type="ECO:0000256" key="6">
    <source>
        <dbReference type="PIRNR" id="PIRNR000077"/>
    </source>
</evidence>
<dbReference type="AlphaFoldDB" id="A0A9X7J561"/>
<dbReference type="InterPro" id="IPR013766">
    <property type="entry name" value="Thioredoxin_domain"/>
</dbReference>
<keyword evidence="3" id="KW-0249">Electron transport</keyword>
<evidence type="ECO:0000256" key="4">
    <source>
        <dbReference type="ARBA" id="ARBA00023157"/>
    </source>
</evidence>
<organism evidence="9 10">
    <name type="scientific">Neomoorella stamsii</name>
    <dbReference type="NCBI Taxonomy" id="1266720"/>
    <lineage>
        <taxon>Bacteria</taxon>
        <taxon>Bacillati</taxon>
        <taxon>Bacillota</taxon>
        <taxon>Clostridia</taxon>
        <taxon>Neomoorellales</taxon>
        <taxon>Neomoorellaceae</taxon>
        <taxon>Neomoorella</taxon>
    </lineage>
</organism>
<proteinExistence type="inferred from homology"/>
<dbReference type="SUPFAM" id="SSF52833">
    <property type="entry name" value="Thioredoxin-like"/>
    <property type="match status" value="1"/>
</dbReference>
<dbReference type="Pfam" id="PF00085">
    <property type="entry name" value="Thioredoxin"/>
    <property type="match status" value="1"/>
</dbReference>
<dbReference type="GO" id="GO:0015035">
    <property type="term" value="F:protein-disulfide reductase activity"/>
    <property type="evidence" value="ECO:0007669"/>
    <property type="project" value="InterPro"/>
</dbReference>
<comment type="caution">
    <text evidence="9">The sequence shown here is derived from an EMBL/GenBank/DDBJ whole genome shotgun (WGS) entry which is preliminary data.</text>
</comment>
<dbReference type="InterPro" id="IPR036249">
    <property type="entry name" value="Thioredoxin-like_sf"/>
</dbReference>
<evidence type="ECO:0000256" key="2">
    <source>
        <dbReference type="ARBA" id="ARBA00022448"/>
    </source>
</evidence>
<dbReference type="EMBL" id="PVXL01000023">
    <property type="protein sequence ID" value="PRR76103.1"/>
    <property type="molecule type" value="Genomic_DNA"/>
</dbReference>
<evidence type="ECO:0000313" key="9">
    <source>
        <dbReference type="EMBL" id="PRR76103.1"/>
    </source>
</evidence>